<dbReference type="Gene3D" id="3.40.630.30">
    <property type="match status" value="1"/>
</dbReference>
<name>A0ABV6DSF1_9BACL</name>
<reference evidence="2 3" key="1">
    <citation type="submission" date="2024-09" db="EMBL/GenBank/DDBJ databases">
        <authorList>
            <person name="Sun Q."/>
            <person name="Mori K."/>
        </authorList>
    </citation>
    <scope>NUCLEOTIDE SEQUENCE [LARGE SCALE GENOMIC DNA]</scope>
    <source>
        <strain evidence="2 3">CCM 7759</strain>
    </source>
</reference>
<evidence type="ECO:0000259" key="1">
    <source>
        <dbReference type="PROSITE" id="PS51186"/>
    </source>
</evidence>
<organism evidence="2 3">
    <name type="scientific">Paenibacillus chartarius</name>
    <dbReference type="NCBI Taxonomy" id="747481"/>
    <lineage>
        <taxon>Bacteria</taxon>
        <taxon>Bacillati</taxon>
        <taxon>Bacillota</taxon>
        <taxon>Bacilli</taxon>
        <taxon>Bacillales</taxon>
        <taxon>Paenibacillaceae</taxon>
        <taxon>Paenibacillus</taxon>
    </lineage>
</organism>
<keyword evidence="3" id="KW-1185">Reference proteome</keyword>
<dbReference type="EMBL" id="JBHLWN010000098">
    <property type="protein sequence ID" value="MFC0215567.1"/>
    <property type="molecule type" value="Genomic_DNA"/>
</dbReference>
<sequence length="232" mass="26134">MANFGGYVKKLMAFEGDRPVPVTIRRYTESDFEALIDVQREAFPPPFPSELWWNREQLSHHVRLFPEGALCVELDGSGEIVGSMTGLIVGFDPAHPQHTWEEVTDSGYIRNHRPDGDTLYVVDICVKPAYRKLGLGKWLMFSMYEVVVQLGLRRLLGGGRLPGYGKVAGEMTAVQYVEKVLAGELRDPVMTFLLRCGRLPVAVVPGYLEDEESRGYAALMEWRNPFADRLGK</sequence>
<dbReference type="EC" id="2.3.-.-" evidence="2"/>
<dbReference type="Proteomes" id="UP001589776">
    <property type="component" value="Unassembled WGS sequence"/>
</dbReference>
<dbReference type="SUPFAM" id="SSF55729">
    <property type="entry name" value="Acyl-CoA N-acyltransferases (Nat)"/>
    <property type="match status" value="1"/>
</dbReference>
<feature type="domain" description="N-acetyltransferase" evidence="1">
    <location>
        <begin position="22"/>
        <end position="225"/>
    </location>
</feature>
<dbReference type="InterPro" id="IPR016181">
    <property type="entry name" value="Acyl_CoA_acyltransferase"/>
</dbReference>
<comment type="caution">
    <text evidence="2">The sequence shown here is derived from an EMBL/GenBank/DDBJ whole genome shotgun (WGS) entry which is preliminary data.</text>
</comment>
<keyword evidence="2" id="KW-0808">Transferase</keyword>
<dbReference type="RefSeq" id="WP_377473017.1">
    <property type="nucleotide sequence ID" value="NZ_JBHLWN010000098.1"/>
</dbReference>
<accession>A0ABV6DSF1</accession>
<dbReference type="Pfam" id="PF00583">
    <property type="entry name" value="Acetyltransf_1"/>
    <property type="match status" value="1"/>
</dbReference>
<dbReference type="CDD" id="cd04301">
    <property type="entry name" value="NAT_SF"/>
    <property type="match status" value="1"/>
</dbReference>
<dbReference type="InterPro" id="IPR000182">
    <property type="entry name" value="GNAT_dom"/>
</dbReference>
<proteinExistence type="predicted"/>
<dbReference type="GO" id="GO:0016746">
    <property type="term" value="F:acyltransferase activity"/>
    <property type="evidence" value="ECO:0007669"/>
    <property type="project" value="UniProtKB-KW"/>
</dbReference>
<protein>
    <submittedName>
        <fullName evidence="2">GNAT family N-acetyltransferase</fullName>
        <ecNumber evidence="2">2.3.-.-</ecNumber>
    </submittedName>
</protein>
<gene>
    <name evidence="2" type="ORF">ACFFK0_24535</name>
</gene>
<evidence type="ECO:0000313" key="2">
    <source>
        <dbReference type="EMBL" id="MFC0215567.1"/>
    </source>
</evidence>
<keyword evidence="2" id="KW-0012">Acyltransferase</keyword>
<evidence type="ECO:0000313" key="3">
    <source>
        <dbReference type="Proteomes" id="UP001589776"/>
    </source>
</evidence>
<dbReference type="PROSITE" id="PS51186">
    <property type="entry name" value="GNAT"/>
    <property type="match status" value="1"/>
</dbReference>